<keyword evidence="8" id="KW-0677">Repeat</keyword>
<reference evidence="22" key="1">
    <citation type="submission" date="2020-04" db="EMBL/GenBank/DDBJ databases">
        <title>Genome Assembly and Annotation of Botryosphaeria dothidea sdau 11-99, a Latent Pathogen of Apple Fruit Ring Rot in China.</title>
        <authorList>
            <person name="Yu C."/>
            <person name="Diao Y."/>
            <person name="Lu Q."/>
            <person name="Zhao J."/>
            <person name="Cui S."/>
            <person name="Peng C."/>
            <person name="He B."/>
            <person name="Liu H."/>
        </authorList>
    </citation>
    <scope>NUCLEOTIDE SEQUENCE [LARGE SCALE GENOMIC DNA]</scope>
    <source>
        <strain evidence="22">Sdau11-99</strain>
    </source>
</reference>
<dbReference type="GO" id="GO:0010106">
    <property type="term" value="P:cellular response to iron ion starvation"/>
    <property type="evidence" value="ECO:0007669"/>
    <property type="project" value="TreeGrafter"/>
</dbReference>
<keyword evidence="23" id="KW-1185">Reference proteome</keyword>
<dbReference type="CDD" id="cd13851">
    <property type="entry name" value="CuRO_1_Fet3p"/>
    <property type="match status" value="1"/>
</dbReference>
<keyword evidence="5 17" id="KW-0812">Transmembrane</keyword>
<keyword evidence="13" id="KW-0406">Ion transport</keyword>
<dbReference type="PANTHER" id="PTHR11709">
    <property type="entry name" value="MULTI-COPPER OXIDASE"/>
    <property type="match status" value="1"/>
</dbReference>
<keyword evidence="10" id="KW-0560">Oxidoreductase</keyword>
<dbReference type="GO" id="GO:0033215">
    <property type="term" value="P:reductive iron assimilation"/>
    <property type="evidence" value="ECO:0007669"/>
    <property type="project" value="TreeGrafter"/>
</dbReference>
<feature type="domain" description="Plastocyanin-like" evidence="19">
    <location>
        <begin position="156"/>
        <end position="303"/>
    </location>
</feature>
<dbReference type="InterPro" id="IPR033138">
    <property type="entry name" value="Cu_oxidase_CS"/>
</dbReference>
<dbReference type="InterPro" id="IPR001117">
    <property type="entry name" value="Cu-oxidase_2nd"/>
</dbReference>
<feature type="transmembrane region" description="Helical" evidence="17">
    <location>
        <begin position="553"/>
        <end position="575"/>
    </location>
</feature>
<evidence type="ECO:0000313" key="22">
    <source>
        <dbReference type="EMBL" id="KAF4312014.1"/>
    </source>
</evidence>
<evidence type="ECO:0000256" key="3">
    <source>
        <dbReference type="ARBA" id="ARBA00022475"/>
    </source>
</evidence>
<dbReference type="OrthoDB" id="2121828at2759"/>
<evidence type="ECO:0000256" key="13">
    <source>
        <dbReference type="ARBA" id="ARBA00023065"/>
    </source>
</evidence>
<comment type="subcellular location">
    <subcellularLocation>
        <location evidence="16">Cell membrane</location>
        <topology evidence="16">Single-pass type I membrane protein</topology>
        <orientation evidence="16">Extracellular side</orientation>
    </subcellularLocation>
</comment>
<dbReference type="FunFam" id="2.60.40.420:FF:000025">
    <property type="entry name" value="FET5p Multicopper oxidase"/>
    <property type="match status" value="1"/>
</dbReference>
<evidence type="ECO:0000256" key="18">
    <source>
        <dbReference type="SAM" id="SignalP"/>
    </source>
</evidence>
<dbReference type="InterPro" id="IPR045087">
    <property type="entry name" value="Cu-oxidase_fam"/>
</dbReference>
<evidence type="ECO:0000256" key="4">
    <source>
        <dbReference type="ARBA" id="ARBA00022496"/>
    </source>
</evidence>
<accession>A0A8H4J3F4</accession>
<evidence type="ECO:0000256" key="16">
    <source>
        <dbReference type="ARBA" id="ARBA00037814"/>
    </source>
</evidence>
<dbReference type="GO" id="GO:0005507">
    <property type="term" value="F:copper ion binding"/>
    <property type="evidence" value="ECO:0007669"/>
    <property type="project" value="InterPro"/>
</dbReference>
<organism evidence="22 23">
    <name type="scientific">Botryosphaeria dothidea</name>
    <dbReference type="NCBI Taxonomy" id="55169"/>
    <lineage>
        <taxon>Eukaryota</taxon>
        <taxon>Fungi</taxon>
        <taxon>Dikarya</taxon>
        <taxon>Ascomycota</taxon>
        <taxon>Pezizomycotina</taxon>
        <taxon>Dothideomycetes</taxon>
        <taxon>Dothideomycetes incertae sedis</taxon>
        <taxon>Botryosphaeriales</taxon>
        <taxon>Botryosphaeriaceae</taxon>
        <taxon>Botryosphaeria</taxon>
    </lineage>
</organism>
<keyword evidence="14 17" id="KW-0472">Membrane</keyword>
<evidence type="ECO:0000256" key="12">
    <source>
        <dbReference type="ARBA" id="ARBA00023008"/>
    </source>
</evidence>
<dbReference type="Gene3D" id="2.60.40.420">
    <property type="entry name" value="Cupredoxins - blue copper proteins"/>
    <property type="match status" value="3"/>
</dbReference>
<feature type="domain" description="Plastocyanin-like" evidence="20">
    <location>
        <begin position="363"/>
        <end position="496"/>
    </location>
</feature>
<evidence type="ECO:0000313" key="23">
    <source>
        <dbReference type="Proteomes" id="UP000572817"/>
    </source>
</evidence>
<evidence type="ECO:0000256" key="10">
    <source>
        <dbReference type="ARBA" id="ARBA00023002"/>
    </source>
</evidence>
<evidence type="ECO:0000256" key="8">
    <source>
        <dbReference type="ARBA" id="ARBA00022737"/>
    </source>
</evidence>
<proteinExistence type="inferred from homology"/>
<gene>
    <name evidence="22" type="ORF">GTA08_BOTSDO12363</name>
</gene>
<dbReference type="Pfam" id="PF07732">
    <property type="entry name" value="Cu-oxidase_3"/>
    <property type="match status" value="1"/>
</dbReference>
<comment type="similarity">
    <text evidence="1">Belongs to the multicopper oxidase family.</text>
</comment>
<keyword evidence="6" id="KW-0479">Metal-binding</keyword>
<evidence type="ECO:0000256" key="6">
    <source>
        <dbReference type="ARBA" id="ARBA00022723"/>
    </source>
</evidence>
<dbReference type="AlphaFoldDB" id="A0A8H4J3F4"/>
<evidence type="ECO:0000259" key="21">
    <source>
        <dbReference type="Pfam" id="PF07732"/>
    </source>
</evidence>
<keyword evidence="12" id="KW-0186">Copper</keyword>
<keyword evidence="15" id="KW-0325">Glycoprotein</keyword>
<evidence type="ECO:0000259" key="20">
    <source>
        <dbReference type="Pfam" id="PF07731"/>
    </source>
</evidence>
<dbReference type="FunFam" id="2.60.40.420:FF:000022">
    <property type="entry name" value="FET5p Multicopper oxidase"/>
    <property type="match status" value="1"/>
</dbReference>
<dbReference type="EMBL" id="WWBZ02000007">
    <property type="protein sequence ID" value="KAF4312014.1"/>
    <property type="molecule type" value="Genomic_DNA"/>
</dbReference>
<keyword evidence="11" id="KW-0408">Iron</keyword>
<name>A0A8H4J3F4_9PEZI</name>
<feature type="signal peptide" evidence="18">
    <location>
        <begin position="1"/>
        <end position="22"/>
    </location>
</feature>
<keyword evidence="4" id="KW-0410">Iron transport</keyword>
<keyword evidence="2" id="KW-0813">Transport</keyword>
<evidence type="ECO:0000256" key="7">
    <source>
        <dbReference type="ARBA" id="ARBA00022729"/>
    </source>
</evidence>
<dbReference type="InterPro" id="IPR011707">
    <property type="entry name" value="Cu-oxidase-like_N"/>
</dbReference>
<feature type="domain" description="Plastocyanin-like" evidence="21">
    <location>
        <begin position="31"/>
        <end position="147"/>
    </location>
</feature>
<dbReference type="InterPro" id="IPR044130">
    <property type="entry name" value="CuRO_2_Fet3-like"/>
</dbReference>
<evidence type="ECO:0000256" key="17">
    <source>
        <dbReference type="SAM" id="Phobius"/>
    </source>
</evidence>
<dbReference type="Pfam" id="PF00394">
    <property type="entry name" value="Cu-oxidase"/>
    <property type="match status" value="1"/>
</dbReference>
<keyword evidence="3" id="KW-1003">Cell membrane</keyword>
<dbReference type="InterPro" id="IPR008972">
    <property type="entry name" value="Cupredoxin"/>
</dbReference>
<dbReference type="SUPFAM" id="SSF49503">
    <property type="entry name" value="Cupredoxins"/>
    <property type="match status" value="3"/>
</dbReference>
<dbReference type="PROSITE" id="PS00080">
    <property type="entry name" value="MULTICOPPER_OXIDASE2"/>
    <property type="match status" value="1"/>
</dbReference>
<dbReference type="Proteomes" id="UP000572817">
    <property type="component" value="Unassembled WGS sequence"/>
</dbReference>
<sequence>MASFFSKSLVPFALLSRDLVAAATVNLDWNITWVTANPDGMLERPVIGINGQWPPPLLNFTKGDRVIANVYNALGNETTSIHFHGFYQNGTNNMDGPPGVVQCEIPPESTFTYNFRINQSGTYWYHSHTKGQYPDGLRQALIIQDPESPYAGQYDEELVISLSDWYHDQMPGLLKQFINVANPTGAEPVPKSALMNDTQNFTLSLEPGKTYLVHLANVGAFAGQYFWIEGHTMRIVEVDGIWTEPAEADMIYVASAQRYAVLLTTKNDTSANFAMMGSMDTDLFDTIPSDLNWNVTGWLVYNDAADKPTAAIIDEFDPYDDFGLVPTDGLELYEDADYTITLDLTMDNLGDGANYAFFNGITYTKPKVPTVFSVLTTGSAASNATVYGTDTNPFILNHGDIIDIVLNNDDTGKHPFHLHGHAFQIIHRSDDDEGHYDASNHSAFPSVPARRDTVLVRPSGNFVIRFKADNPGVWLFHCHIEWHMDSGLAATMIEAPLELQRTLQISDNHYQVCNAGNTLTSGNAAGNTVDFYDLSGENKSKAPLPAGFTARGIVALVFSCTAGFVGMGAIAWYGAAPITN</sequence>
<dbReference type="InterPro" id="IPR002355">
    <property type="entry name" value="Cu_oxidase_Cu_BS"/>
</dbReference>
<evidence type="ECO:0000256" key="9">
    <source>
        <dbReference type="ARBA" id="ARBA00022989"/>
    </source>
</evidence>
<keyword evidence="9 17" id="KW-1133">Transmembrane helix</keyword>
<evidence type="ECO:0000259" key="19">
    <source>
        <dbReference type="Pfam" id="PF00394"/>
    </source>
</evidence>
<dbReference type="GO" id="GO:0004322">
    <property type="term" value="F:ferroxidase activity"/>
    <property type="evidence" value="ECO:0007669"/>
    <property type="project" value="TreeGrafter"/>
</dbReference>
<evidence type="ECO:0000256" key="11">
    <source>
        <dbReference type="ARBA" id="ARBA00023004"/>
    </source>
</evidence>
<feature type="chain" id="PRO_5034105869" evidence="18">
    <location>
        <begin position="23"/>
        <end position="580"/>
    </location>
</feature>
<evidence type="ECO:0000256" key="5">
    <source>
        <dbReference type="ARBA" id="ARBA00022692"/>
    </source>
</evidence>
<protein>
    <submittedName>
        <fullName evidence="22">Ferrooxidoreductase protein</fullName>
    </submittedName>
</protein>
<evidence type="ECO:0000256" key="14">
    <source>
        <dbReference type="ARBA" id="ARBA00023136"/>
    </source>
</evidence>
<dbReference type="Pfam" id="PF07731">
    <property type="entry name" value="Cu-oxidase_2"/>
    <property type="match status" value="1"/>
</dbReference>
<dbReference type="PANTHER" id="PTHR11709:SF361">
    <property type="entry name" value="IRON TRANSPORT MULTICOPPER OXIDASE FET3"/>
    <property type="match status" value="1"/>
</dbReference>
<dbReference type="InterPro" id="IPR011706">
    <property type="entry name" value="Cu-oxidase_C"/>
</dbReference>
<dbReference type="FunFam" id="2.60.40.420:FF:000024">
    <property type="entry name" value="FET5p Multicopper oxidase"/>
    <property type="match status" value="1"/>
</dbReference>
<keyword evidence="7 18" id="KW-0732">Signal</keyword>
<comment type="caution">
    <text evidence="22">The sequence shown here is derived from an EMBL/GenBank/DDBJ whole genome shotgun (WGS) entry which is preliminary data.</text>
</comment>
<dbReference type="GO" id="GO:0033573">
    <property type="term" value="C:high-affinity iron permease complex"/>
    <property type="evidence" value="ECO:0007669"/>
    <property type="project" value="TreeGrafter"/>
</dbReference>
<dbReference type="CDD" id="cd13899">
    <property type="entry name" value="CuRO_3_Fet3p"/>
    <property type="match status" value="1"/>
</dbReference>
<dbReference type="CDD" id="cd13877">
    <property type="entry name" value="CuRO_2_Fet3p_like"/>
    <property type="match status" value="1"/>
</dbReference>
<dbReference type="PROSITE" id="PS00079">
    <property type="entry name" value="MULTICOPPER_OXIDASE1"/>
    <property type="match status" value="1"/>
</dbReference>
<evidence type="ECO:0000256" key="1">
    <source>
        <dbReference type="ARBA" id="ARBA00010609"/>
    </source>
</evidence>
<evidence type="ECO:0000256" key="15">
    <source>
        <dbReference type="ARBA" id="ARBA00023180"/>
    </source>
</evidence>
<evidence type="ECO:0000256" key="2">
    <source>
        <dbReference type="ARBA" id="ARBA00022448"/>
    </source>
</evidence>